<accession>A0A7Y6QCF8</accession>
<evidence type="ECO:0000256" key="9">
    <source>
        <dbReference type="RuleBase" id="RU365093"/>
    </source>
</evidence>
<organism evidence="13 14">
    <name type="scientific">Ensifer oleiphilus</name>
    <dbReference type="NCBI Taxonomy" id="2742698"/>
    <lineage>
        <taxon>Bacteria</taxon>
        <taxon>Pseudomonadati</taxon>
        <taxon>Pseudomonadota</taxon>
        <taxon>Alphaproteobacteria</taxon>
        <taxon>Hyphomicrobiales</taxon>
        <taxon>Rhizobiaceae</taxon>
        <taxon>Sinorhizobium/Ensifer group</taxon>
        <taxon>Ensifer</taxon>
    </lineage>
</organism>
<dbReference type="SUPFAM" id="SSF111369">
    <property type="entry name" value="HlyD-like secretion proteins"/>
    <property type="match status" value="2"/>
</dbReference>
<keyword evidence="7 9" id="KW-1133">Transmembrane helix</keyword>
<reference evidence="13 14" key="1">
    <citation type="submission" date="2020-06" db="EMBL/GenBank/DDBJ databases">
        <authorList>
            <person name="Grouzdev D.S."/>
        </authorList>
    </citation>
    <scope>NUCLEOTIDE SEQUENCE [LARGE SCALE GENOMIC DNA]</scope>
    <source>
        <strain evidence="13 14">HO-A22</strain>
    </source>
</reference>
<keyword evidence="4 9" id="KW-1003">Cell membrane</keyword>
<dbReference type="Gene3D" id="2.40.50.100">
    <property type="match status" value="1"/>
</dbReference>
<dbReference type="Pfam" id="PF26002">
    <property type="entry name" value="Beta-barrel_AprE"/>
    <property type="match status" value="1"/>
</dbReference>
<keyword evidence="10" id="KW-0175">Coiled coil</keyword>
<evidence type="ECO:0000256" key="6">
    <source>
        <dbReference type="ARBA" id="ARBA00022692"/>
    </source>
</evidence>
<dbReference type="InterPro" id="IPR058982">
    <property type="entry name" value="Beta-barrel_AprE"/>
</dbReference>
<dbReference type="Gene3D" id="1.10.287.470">
    <property type="entry name" value="Helix hairpin bin"/>
    <property type="match status" value="1"/>
</dbReference>
<dbReference type="Gene3D" id="2.40.30.170">
    <property type="match status" value="1"/>
</dbReference>
<feature type="domain" description="AprE-like beta-barrel" evidence="12">
    <location>
        <begin position="330"/>
        <end position="417"/>
    </location>
</feature>
<evidence type="ECO:0000256" key="5">
    <source>
        <dbReference type="ARBA" id="ARBA00022519"/>
    </source>
</evidence>
<dbReference type="InterPro" id="IPR050739">
    <property type="entry name" value="MFP"/>
</dbReference>
<keyword evidence="5 9" id="KW-0997">Cell inner membrane</keyword>
<dbReference type="Proteomes" id="UP000520198">
    <property type="component" value="Unassembled WGS sequence"/>
</dbReference>
<keyword evidence="6 9" id="KW-0812">Transmembrane</keyword>
<evidence type="ECO:0000256" key="7">
    <source>
        <dbReference type="ARBA" id="ARBA00022989"/>
    </source>
</evidence>
<evidence type="ECO:0000256" key="1">
    <source>
        <dbReference type="ARBA" id="ARBA00004377"/>
    </source>
</evidence>
<name>A0A7Y6QCF8_9HYPH</name>
<dbReference type="PANTHER" id="PTHR30386:SF17">
    <property type="entry name" value="ALKALINE PROTEASE SECRETION PROTEIN APRE"/>
    <property type="match status" value="1"/>
</dbReference>
<dbReference type="PANTHER" id="PTHR30386">
    <property type="entry name" value="MEMBRANE FUSION SUBUNIT OF EMRAB-TOLC MULTIDRUG EFFLUX PUMP"/>
    <property type="match status" value="1"/>
</dbReference>
<feature type="domain" description="AprE-like long alpha-helical hairpin" evidence="11">
    <location>
        <begin position="106"/>
        <end position="288"/>
    </location>
</feature>
<comment type="similarity">
    <text evidence="2 9">Belongs to the membrane fusion protein (MFP) (TC 8.A.1) family.</text>
</comment>
<keyword evidence="8 9" id="KW-0472">Membrane</keyword>
<dbReference type="EMBL" id="JABWDU010000013">
    <property type="protein sequence ID" value="NVD43070.1"/>
    <property type="molecule type" value="Genomic_DNA"/>
</dbReference>
<dbReference type="NCBIfam" id="TIGR01843">
    <property type="entry name" value="type_I_hlyD"/>
    <property type="match status" value="1"/>
</dbReference>
<gene>
    <name evidence="13" type="ORF">HT585_29820</name>
</gene>
<dbReference type="InterPro" id="IPR010129">
    <property type="entry name" value="T1SS_HlyD"/>
</dbReference>
<evidence type="ECO:0000256" key="3">
    <source>
        <dbReference type="ARBA" id="ARBA00022448"/>
    </source>
</evidence>
<evidence type="ECO:0000313" key="13">
    <source>
        <dbReference type="EMBL" id="NVD43070.1"/>
    </source>
</evidence>
<dbReference type="AlphaFoldDB" id="A0A7Y6QCF8"/>
<evidence type="ECO:0000256" key="8">
    <source>
        <dbReference type="ARBA" id="ARBA00023136"/>
    </source>
</evidence>
<evidence type="ECO:0000313" key="14">
    <source>
        <dbReference type="Proteomes" id="UP000520198"/>
    </source>
</evidence>
<dbReference type="RefSeq" id="WP_176356416.1">
    <property type="nucleotide sequence ID" value="NZ_JABWDU010000013.1"/>
</dbReference>
<keyword evidence="14" id="KW-1185">Reference proteome</keyword>
<evidence type="ECO:0000256" key="10">
    <source>
        <dbReference type="SAM" id="Coils"/>
    </source>
</evidence>
<dbReference type="GO" id="GO:0005886">
    <property type="term" value="C:plasma membrane"/>
    <property type="evidence" value="ECO:0007669"/>
    <property type="project" value="UniProtKB-SubCell"/>
</dbReference>
<dbReference type="InterPro" id="IPR058781">
    <property type="entry name" value="HH_AprE-like"/>
</dbReference>
<evidence type="ECO:0000256" key="4">
    <source>
        <dbReference type="ARBA" id="ARBA00022475"/>
    </source>
</evidence>
<evidence type="ECO:0000256" key="2">
    <source>
        <dbReference type="ARBA" id="ARBA00009477"/>
    </source>
</evidence>
<sequence>MKTTDKSTTEAADTIALPAEKPQFGITSRIAVSAIFAATLVFGVGGWAAQAKLSGAVITQGQVAVSQQVKLIQHRDGGIVSAIPVKNGTHVRKGDVLLQLDETQTRVELSIVRGQLQQFYAMRARLTAERDGDATVSFGELDIPEVLKASEVKLFEANRRMITSQEEQMRLQIGQFEEQIRGLKAQTGSSDKEKEIVEKEITKLDTLLKSGLVPVSEHRDLLRQMARIDGSKGELLARIAEALGQISELRIKLMSIDQNNRKETQGQIVGLEAKIAELTERAVAAKDRLSRMEVRAPVDGLVYDLQVHTIGGIIAPGATAMSIVPEGEDLTVEIRIPPVDIDRIAPGQKSRMRFTVFNQRTTPELDGRIDVIAAATTLDRNTGQPFYLATVEITEPLDKLGGRKLMPGMPVEVFVQTDERTAISYLTKPFTDQMLRAFREE</sequence>
<protein>
    <recommendedName>
        <fullName evidence="9">Membrane fusion protein (MFP) family protein</fullName>
    </recommendedName>
</protein>
<feature type="transmembrane region" description="Helical" evidence="9">
    <location>
        <begin position="30"/>
        <end position="49"/>
    </location>
</feature>
<proteinExistence type="inferred from homology"/>
<keyword evidence="3 9" id="KW-0813">Transport</keyword>
<feature type="coiled-coil region" evidence="10">
    <location>
        <begin position="261"/>
        <end position="295"/>
    </location>
</feature>
<dbReference type="Pfam" id="PF25994">
    <property type="entry name" value="HH_AprE"/>
    <property type="match status" value="1"/>
</dbReference>
<evidence type="ECO:0000259" key="12">
    <source>
        <dbReference type="Pfam" id="PF26002"/>
    </source>
</evidence>
<comment type="caution">
    <text evidence="13">The sequence shown here is derived from an EMBL/GenBank/DDBJ whole genome shotgun (WGS) entry which is preliminary data.</text>
</comment>
<dbReference type="PRINTS" id="PR01490">
    <property type="entry name" value="RTXTOXIND"/>
</dbReference>
<comment type="subcellular location">
    <subcellularLocation>
        <location evidence="1 9">Cell inner membrane</location>
        <topology evidence="1 9">Single-pass membrane protein</topology>
    </subcellularLocation>
</comment>
<evidence type="ECO:0000259" key="11">
    <source>
        <dbReference type="Pfam" id="PF25994"/>
    </source>
</evidence>
<dbReference type="GO" id="GO:0015031">
    <property type="term" value="P:protein transport"/>
    <property type="evidence" value="ECO:0007669"/>
    <property type="project" value="InterPro"/>
</dbReference>